<evidence type="ECO:0000313" key="2">
    <source>
        <dbReference type="EMBL" id="ODN65397.1"/>
    </source>
</evidence>
<name>A0A1E3GN13_9HYPH</name>
<keyword evidence="1" id="KW-0472">Membrane</keyword>
<dbReference type="Proteomes" id="UP000094622">
    <property type="component" value="Unassembled WGS sequence"/>
</dbReference>
<dbReference type="EMBL" id="MCRJ01000302">
    <property type="protein sequence ID" value="ODN65397.1"/>
    <property type="molecule type" value="Genomic_DNA"/>
</dbReference>
<sequence length="115" mass="11802">MIGALASPAAAGAYFVATRLANAFTMVAGGLNGYSASRISALHFGGGKDELHHMMRSVMAVALLLVTGLGVGIVVFGSFALGLFSAAYVDVYPALLVLSAAPALPRSAARRRWCC</sequence>
<comment type="caution">
    <text evidence="2">The sequence shown here is derived from an EMBL/GenBank/DDBJ whole genome shotgun (WGS) entry which is preliminary data.</text>
</comment>
<feature type="transmembrane region" description="Helical" evidence="1">
    <location>
        <begin position="86"/>
        <end position="104"/>
    </location>
</feature>
<feature type="transmembrane region" description="Helical" evidence="1">
    <location>
        <begin position="58"/>
        <end position="80"/>
    </location>
</feature>
<protein>
    <submittedName>
        <fullName evidence="2">Uncharacterized protein</fullName>
    </submittedName>
</protein>
<evidence type="ECO:0000256" key="1">
    <source>
        <dbReference type="SAM" id="Phobius"/>
    </source>
</evidence>
<dbReference type="AlphaFoldDB" id="A0A1E3GN13"/>
<reference evidence="2 3" key="1">
    <citation type="submission" date="2016-07" db="EMBL/GenBank/DDBJ databases">
        <title>Draft Genome Sequence of Methylobrevis pamukkalensis PK2.</title>
        <authorList>
            <person name="Vasilenko O.V."/>
            <person name="Doronina N.V."/>
            <person name="Shmareva M.N."/>
            <person name="Tarlachkov S.V."/>
            <person name="Mustakhimov I."/>
            <person name="Trotsenko Y.A."/>
        </authorList>
    </citation>
    <scope>NUCLEOTIDE SEQUENCE [LARGE SCALE GENOMIC DNA]</scope>
    <source>
        <strain evidence="2 3">PK2</strain>
    </source>
</reference>
<organism evidence="2 3">
    <name type="scientific">Methylobrevis pamukkalensis</name>
    <dbReference type="NCBI Taxonomy" id="1439726"/>
    <lineage>
        <taxon>Bacteria</taxon>
        <taxon>Pseudomonadati</taxon>
        <taxon>Pseudomonadota</taxon>
        <taxon>Alphaproteobacteria</taxon>
        <taxon>Hyphomicrobiales</taxon>
        <taxon>Pleomorphomonadaceae</taxon>
        <taxon>Methylobrevis</taxon>
    </lineage>
</organism>
<proteinExistence type="predicted"/>
<accession>A0A1E3GN13</accession>
<keyword evidence="1" id="KW-0812">Transmembrane</keyword>
<keyword evidence="1" id="KW-1133">Transmembrane helix</keyword>
<evidence type="ECO:0000313" key="3">
    <source>
        <dbReference type="Proteomes" id="UP000094622"/>
    </source>
</evidence>
<keyword evidence="3" id="KW-1185">Reference proteome</keyword>
<gene>
    <name evidence="2" type="ORF">A6302_04545</name>
</gene>